<dbReference type="EMBL" id="FKLO01000023">
    <property type="protein sequence ID" value="SAM58771.1"/>
    <property type="molecule type" value="Genomic_DNA"/>
</dbReference>
<evidence type="ECO:0000313" key="16">
    <source>
        <dbReference type="Proteomes" id="UP000190837"/>
    </source>
</evidence>
<dbReference type="InterPro" id="IPR031475">
    <property type="entry name" value="NBD_C"/>
</dbReference>
<gene>
    <name evidence="15" type="ORF">CHUV0807_0484</name>
</gene>
<evidence type="ECO:0000256" key="2">
    <source>
        <dbReference type="ARBA" id="ARBA00022679"/>
    </source>
</evidence>
<proteinExistence type="inferred from homology"/>
<dbReference type="NCBIfam" id="NF043035">
    <property type="entry name" value="OxoTetrKin"/>
    <property type="match status" value="1"/>
</dbReference>
<feature type="domain" description="Four-carbon acid sugar kinase N-terminal" evidence="13">
    <location>
        <begin position="4"/>
        <end position="227"/>
    </location>
</feature>
<keyword evidence="3" id="KW-0547">Nucleotide-binding</keyword>
<evidence type="ECO:0000256" key="11">
    <source>
        <dbReference type="ARBA" id="ARBA00039461"/>
    </source>
</evidence>
<evidence type="ECO:0000259" key="13">
    <source>
        <dbReference type="Pfam" id="PF07005"/>
    </source>
</evidence>
<feature type="domain" description="Four-carbon acid sugar kinase nucleotide binding" evidence="14">
    <location>
        <begin position="251"/>
        <end position="408"/>
    </location>
</feature>
<evidence type="ECO:0000259" key="14">
    <source>
        <dbReference type="Pfam" id="PF17042"/>
    </source>
</evidence>
<evidence type="ECO:0000256" key="7">
    <source>
        <dbReference type="ARBA" id="ARBA00035898"/>
    </source>
</evidence>
<comment type="similarity">
    <text evidence="1">Belongs to the four-carbon acid sugar kinase family.</text>
</comment>
<keyword evidence="4" id="KW-0418">Kinase</keyword>
<name>A0A1C3H2H9_9GAMM</name>
<evidence type="ECO:0000256" key="9">
    <source>
        <dbReference type="ARBA" id="ARBA00037335"/>
    </source>
</evidence>
<dbReference type="Pfam" id="PF07005">
    <property type="entry name" value="SBD_N"/>
    <property type="match status" value="1"/>
</dbReference>
<keyword evidence="6" id="KW-0119">Carbohydrate metabolism</keyword>
<evidence type="ECO:0000256" key="4">
    <source>
        <dbReference type="ARBA" id="ARBA00022777"/>
    </source>
</evidence>
<comment type="catalytic activity">
    <reaction evidence="7">
        <text>3-dehydro-L-erythronate + ATP = 3-dehydro-4-O-phospho-L-erythronate + ADP + H(+)</text>
        <dbReference type="Rhea" id="RHEA:52552"/>
        <dbReference type="ChEBI" id="CHEBI:15378"/>
        <dbReference type="ChEBI" id="CHEBI:30616"/>
        <dbReference type="ChEBI" id="CHEBI:136592"/>
        <dbReference type="ChEBI" id="CHEBI:136670"/>
        <dbReference type="ChEBI" id="CHEBI:456216"/>
        <dbReference type="EC" id="2.7.1.217"/>
    </reaction>
</comment>
<evidence type="ECO:0000256" key="3">
    <source>
        <dbReference type="ARBA" id="ARBA00022741"/>
    </source>
</evidence>
<dbReference type="InterPro" id="IPR010737">
    <property type="entry name" value="4-carb_acid_sugar_kinase_N"/>
</dbReference>
<evidence type="ECO:0000256" key="12">
    <source>
        <dbReference type="ARBA" id="ARBA00041377"/>
    </source>
</evidence>
<comment type="catalytic activity">
    <reaction evidence="8">
        <text>3-dehydro-D-erythronate + ATP = 3-dehydro-4-O-phospho-D-erythronate + ADP + H(+)</text>
        <dbReference type="Rhea" id="RHEA:52556"/>
        <dbReference type="ChEBI" id="CHEBI:15378"/>
        <dbReference type="ChEBI" id="CHEBI:30616"/>
        <dbReference type="ChEBI" id="CHEBI:57958"/>
        <dbReference type="ChEBI" id="CHEBI:136593"/>
        <dbReference type="ChEBI" id="CHEBI:456216"/>
        <dbReference type="EC" id="2.7.1.217"/>
    </reaction>
</comment>
<evidence type="ECO:0000256" key="8">
    <source>
        <dbReference type="ARBA" id="ARBA00036346"/>
    </source>
</evidence>
<evidence type="ECO:0000313" key="15">
    <source>
        <dbReference type="EMBL" id="SAM58771.1"/>
    </source>
</evidence>
<evidence type="ECO:0000256" key="5">
    <source>
        <dbReference type="ARBA" id="ARBA00022840"/>
    </source>
</evidence>
<dbReference type="Gene3D" id="3.40.50.10840">
    <property type="entry name" value="Putative sugar-binding, N-terminal domain"/>
    <property type="match status" value="1"/>
</dbReference>
<dbReference type="RefSeq" id="WP_079539446.1">
    <property type="nucleotide sequence ID" value="NZ_CP171111.1"/>
</dbReference>
<protein>
    <recommendedName>
        <fullName evidence="11">3-oxo-tetronate kinase</fullName>
        <ecNumber evidence="10">2.7.1.217</ecNumber>
    </recommendedName>
    <alternativeName>
        <fullName evidence="12">3-dehydrotetronate 4-kinase</fullName>
    </alternativeName>
</protein>
<keyword evidence="2" id="KW-0808">Transferase</keyword>
<dbReference type="Proteomes" id="UP000190837">
    <property type="component" value="Unassembled WGS sequence"/>
</dbReference>
<keyword evidence="5" id="KW-0067">ATP-binding</keyword>
<dbReference type="InterPro" id="IPR042213">
    <property type="entry name" value="NBD_C_sf"/>
</dbReference>
<dbReference type="InterPro" id="IPR050007">
    <property type="entry name" value="OtnK"/>
</dbReference>
<evidence type="ECO:0000256" key="6">
    <source>
        <dbReference type="ARBA" id="ARBA00023277"/>
    </source>
</evidence>
<evidence type="ECO:0000256" key="10">
    <source>
        <dbReference type="ARBA" id="ARBA00039095"/>
    </source>
</evidence>
<evidence type="ECO:0000256" key="1">
    <source>
        <dbReference type="ARBA" id="ARBA00005715"/>
    </source>
</evidence>
<dbReference type="Pfam" id="PF17042">
    <property type="entry name" value="NBD_C"/>
    <property type="match status" value="1"/>
</dbReference>
<sequence length="416" mass="44623">MLQLGIIADDFTGASDIASFLVENGLRTVQMNGIPQRPLPDGVDAVVISLKSRSNPVNEAVSQSLAALAWLRAQDCRQFYFKYCSTFDSTAQGNIGPVTDALLDALGEDFTVISPALPVNGRTIFNGYLFVGEVLLNESGMRNHPITPMTDASLIRLMDAQSRGKTGLVACPDVAQGAARVRERFAELRRDGYRYAVVDSVDNAQLAVLAEACADLKLLTGGSGLGAYVAARLSGGKKGSDAFVPRKALTVALSGSCSVMTNKQVAAYQAIAPTRFVEAERCIHEGDAYIEELYQWAVAHLGGEYAPLLYATVPPDELKAIQQRFGVEKASHAIEQTFAALAVKLKAHGVRNFINAGGETSSIVVQHLGVDGFHIGRQIAPGVPWLRVLDDDLYLALKSGNFGTEDFFAYAQGMFA</sequence>
<dbReference type="Gene3D" id="3.40.980.20">
    <property type="entry name" value="Four-carbon acid sugar kinase, nucleotide binding domain"/>
    <property type="match status" value="1"/>
</dbReference>
<dbReference type="EC" id="2.7.1.217" evidence="10"/>
<dbReference type="GO" id="GO:0005524">
    <property type="term" value="F:ATP binding"/>
    <property type="evidence" value="ECO:0007669"/>
    <property type="project" value="UniProtKB-KW"/>
</dbReference>
<dbReference type="InterPro" id="IPR037051">
    <property type="entry name" value="4-carb_acid_sugar_kinase_N_sf"/>
</dbReference>
<dbReference type="GO" id="GO:0016301">
    <property type="term" value="F:kinase activity"/>
    <property type="evidence" value="ECO:0007669"/>
    <property type="project" value="UniProtKB-KW"/>
</dbReference>
<organism evidence="15 16">
    <name type="scientific">Cardiobacterium hominis</name>
    <dbReference type="NCBI Taxonomy" id="2718"/>
    <lineage>
        <taxon>Bacteria</taxon>
        <taxon>Pseudomonadati</taxon>
        <taxon>Pseudomonadota</taxon>
        <taxon>Gammaproteobacteria</taxon>
        <taxon>Cardiobacteriales</taxon>
        <taxon>Cardiobacteriaceae</taxon>
        <taxon>Cardiobacterium</taxon>
    </lineage>
</organism>
<dbReference type="AlphaFoldDB" id="A0A1C3H2H9"/>
<accession>A0A1C3H2H9</accession>
<comment type="function">
    <text evidence="9">Catalyzes the ATP-dependent phosphorylation of 3-oxo-tetronate to 3-oxo-tetronate 4-phosphate.</text>
</comment>
<dbReference type="SUPFAM" id="SSF142764">
    <property type="entry name" value="YgbK-like"/>
    <property type="match status" value="1"/>
</dbReference>
<reference evidence="16" key="1">
    <citation type="submission" date="2016-04" db="EMBL/GenBank/DDBJ databases">
        <authorList>
            <person name="Tagini F."/>
        </authorList>
    </citation>
    <scope>NUCLEOTIDE SEQUENCE [LARGE SCALE GENOMIC DNA]</scope>
    <source>
        <strain evidence="16">CHUV0807</strain>
    </source>
</reference>